<dbReference type="SUPFAM" id="SSF47413">
    <property type="entry name" value="lambda repressor-like DNA-binding domains"/>
    <property type="match status" value="1"/>
</dbReference>
<feature type="region of interest" description="Disordered" evidence="1">
    <location>
        <begin position="291"/>
        <end position="326"/>
    </location>
</feature>
<dbReference type="SMART" id="SM00530">
    <property type="entry name" value="HTH_XRE"/>
    <property type="match status" value="1"/>
</dbReference>
<sequence>MVTRKPPAPAPPRPLPAQPKIWGTVLKDLREAAEISQSELADRAVAHPSTISYLESGRTAPSRDWAELLDTALGSKGQLVTAYELIAPYLAIPHPDWDWFDEFRKAEALAERIHELQTGRISGLLQTEEYMRALFTARNWRESDEQLAERMRARLGRQNRILAAGGPMLVSLLDEGTLRRVVGSPLIMREQLAHLLELGRRPNIAVQVVPFGTGESSHMPMAGMVVLEMPNGRRRIYSESLAKGHFIEDNGQLGQFIDAYDQTRAQALTERDSAELICHLLKEFDHVSASGSVERGVGEEQPLRRQQRKLHRMGPRLRAHRRRPRA</sequence>
<dbReference type="InterPro" id="IPR001387">
    <property type="entry name" value="Cro/C1-type_HTH"/>
</dbReference>
<dbReference type="InterPro" id="IPR043917">
    <property type="entry name" value="DUF5753"/>
</dbReference>
<name>A0ABN1VXS7_9ACTN</name>
<dbReference type="Pfam" id="PF19054">
    <property type="entry name" value="DUF5753"/>
    <property type="match status" value="1"/>
</dbReference>
<reference evidence="3 4" key="1">
    <citation type="journal article" date="2019" name="Int. J. Syst. Evol. Microbiol.">
        <title>The Global Catalogue of Microorganisms (GCM) 10K type strain sequencing project: providing services to taxonomists for standard genome sequencing and annotation.</title>
        <authorList>
            <consortium name="The Broad Institute Genomics Platform"/>
            <consortium name="The Broad Institute Genome Sequencing Center for Infectious Disease"/>
            <person name="Wu L."/>
            <person name="Ma J."/>
        </authorList>
    </citation>
    <scope>NUCLEOTIDE SEQUENCE [LARGE SCALE GENOMIC DNA]</scope>
    <source>
        <strain evidence="3 4">JCM 13004</strain>
    </source>
</reference>
<dbReference type="Gene3D" id="1.10.260.40">
    <property type="entry name" value="lambda repressor-like DNA-binding domains"/>
    <property type="match status" value="1"/>
</dbReference>
<dbReference type="EMBL" id="BAAALF010000013">
    <property type="protein sequence ID" value="GAA1224014.1"/>
    <property type="molecule type" value="Genomic_DNA"/>
</dbReference>
<evidence type="ECO:0000259" key="2">
    <source>
        <dbReference type="PROSITE" id="PS50943"/>
    </source>
</evidence>
<feature type="compositionally biased region" description="Basic residues" evidence="1">
    <location>
        <begin position="305"/>
        <end position="326"/>
    </location>
</feature>
<evidence type="ECO:0000256" key="1">
    <source>
        <dbReference type="SAM" id="MobiDB-lite"/>
    </source>
</evidence>
<accession>A0ABN1VXS7</accession>
<evidence type="ECO:0000313" key="3">
    <source>
        <dbReference type="EMBL" id="GAA1224014.1"/>
    </source>
</evidence>
<dbReference type="InterPro" id="IPR010982">
    <property type="entry name" value="Lambda_DNA-bd_dom_sf"/>
</dbReference>
<proteinExistence type="predicted"/>
<protein>
    <submittedName>
        <fullName evidence="3">Helix-turn-helix transcriptional regulator</fullName>
    </submittedName>
</protein>
<keyword evidence="4" id="KW-1185">Reference proteome</keyword>
<feature type="domain" description="HTH cro/C1-type" evidence="2">
    <location>
        <begin position="26"/>
        <end position="79"/>
    </location>
</feature>
<dbReference type="PROSITE" id="PS50943">
    <property type="entry name" value="HTH_CROC1"/>
    <property type="match status" value="1"/>
</dbReference>
<dbReference type="CDD" id="cd00093">
    <property type="entry name" value="HTH_XRE"/>
    <property type="match status" value="1"/>
</dbReference>
<evidence type="ECO:0000313" key="4">
    <source>
        <dbReference type="Proteomes" id="UP001500037"/>
    </source>
</evidence>
<dbReference type="RefSeq" id="WP_344440197.1">
    <property type="nucleotide sequence ID" value="NZ_BAAALF010000013.1"/>
</dbReference>
<dbReference type="Proteomes" id="UP001500037">
    <property type="component" value="Unassembled WGS sequence"/>
</dbReference>
<dbReference type="Pfam" id="PF13560">
    <property type="entry name" value="HTH_31"/>
    <property type="match status" value="1"/>
</dbReference>
<gene>
    <name evidence="3" type="ORF">GCM10009665_12840</name>
</gene>
<organism evidence="3 4">
    <name type="scientific">Kitasatospora nipponensis</name>
    <dbReference type="NCBI Taxonomy" id="258049"/>
    <lineage>
        <taxon>Bacteria</taxon>
        <taxon>Bacillati</taxon>
        <taxon>Actinomycetota</taxon>
        <taxon>Actinomycetes</taxon>
        <taxon>Kitasatosporales</taxon>
        <taxon>Streptomycetaceae</taxon>
        <taxon>Kitasatospora</taxon>
    </lineage>
</organism>
<comment type="caution">
    <text evidence="3">The sequence shown here is derived from an EMBL/GenBank/DDBJ whole genome shotgun (WGS) entry which is preliminary data.</text>
</comment>